<dbReference type="InterPro" id="IPR036182">
    <property type="entry name" value="PCuAC_sf"/>
</dbReference>
<dbReference type="SUPFAM" id="SSF110087">
    <property type="entry name" value="DR1885-like metal-binding protein"/>
    <property type="match status" value="1"/>
</dbReference>
<name>A0A9Q3ZD17_9GAMM</name>
<keyword evidence="3" id="KW-1185">Reference proteome</keyword>
<dbReference type="InterPro" id="IPR058248">
    <property type="entry name" value="Lxx211020-like"/>
</dbReference>
<dbReference type="KEGG" id="axe:P40_05240"/>
<gene>
    <name evidence="2" type="ORF">LZG35_10135</name>
</gene>
<evidence type="ECO:0000256" key="1">
    <source>
        <dbReference type="SAM" id="SignalP"/>
    </source>
</evidence>
<dbReference type="Gene3D" id="2.60.40.1890">
    <property type="entry name" value="PCu(A)C copper chaperone"/>
    <property type="match status" value="1"/>
</dbReference>
<dbReference type="Proteomes" id="UP001107961">
    <property type="component" value="Unassembled WGS sequence"/>
</dbReference>
<reference evidence="2" key="1">
    <citation type="submission" date="2022-01" db="EMBL/GenBank/DDBJ databases">
        <authorList>
            <person name="Karlyshev A.V."/>
            <person name="Jaspars M."/>
        </authorList>
    </citation>
    <scope>NUCLEOTIDE SEQUENCE</scope>
    <source>
        <strain evidence="2">AGSA3-2</strain>
    </source>
</reference>
<organism evidence="2 3">
    <name type="scientific">Alloalcanivorax xenomutans</name>
    <dbReference type="NCBI Taxonomy" id="1094342"/>
    <lineage>
        <taxon>Bacteria</taxon>
        <taxon>Pseudomonadati</taxon>
        <taxon>Pseudomonadota</taxon>
        <taxon>Gammaproteobacteria</taxon>
        <taxon>Oceanospirillales</taxon>
        <taxon>Alcanivoracaceae</taxon>
        <taxon>Alloalcanivorax</taxon>
    </lineage>
</organism>
<feature type="signal peptide" evidence="1">
    <location>
        <begin position="1"/>
        <end position="20"/>
    </location>
</feature>
<dbReference type="PANTHER" id="PTHR36302:SF1">
    <property type="entry name" value="COPPER CHAPERONE PCU(A)C"/>
    <property type="match status" value="1"/>
</dbReference>
<accession>A0A9Q3ZD17</accession>
<dbReference type="RefSeq" id="WP_022996071.1">
    <property type="nucleotide sequence ID" value="NZ_CBDDTQ010000001.1"/>
</dbReference>
<dbReference type="PANTHER" id="PTHR36302">
    <property type="entry name" value="BLR7088 PROTEIN"/>
    <property type="match status" value="1"/>
</dbReference>
<dbReference type="Pfam" id="PF04314">
    <property type="entry name" value="PCuAC"/>
    <property type="match status" value="1"/>
</dbReference>
<feature type="chain" id="PRO_5040433326" evidence="1">
    <location>
        <begin position="21"/>
        <end position="142"/>
    </location>
</feature>
<evidence type="ECO:0000313" key="2">
    <source>
        <dbReference type="EMBL" id="MCE7508995.1"/>
    </source>
</evidence>
<protein>
    <submittedName>
        <fullName evidence="2">Copper chaperone PCu(A)C</fullName>
    </submittedName>
</protein>
<sequence length="142" mass="15216">MLKRFFSAVLLAAASSGAFAEARIEQAWLRAVPPVSPSMAGYFVLVNDTDQPLVLTGASAEFAGMAMLHDTSTDGEGRRSMSHLKEVTIPAGKSLSFTPGGRHLMLMKMDPVPEAGETPKVCLAFQNHADLCGAFQVRHNEP</sequence>
<dbReference type="EMBL" id="JAJVKT010000010">
    <property type="protein sequence ID" value="MCE7508995.1"/>
    <property type="molecule type" value="Genomic_DNA"/>
</dbReference>
<proteinExistence type="predicted"/>
<comment type="caution">
    <text evidence="2">The sequence shown here is derived from an EMBL/GenBank/DDBJ whole genome shotgun (WGS) entry which is preliminary data.</text>
</comment>
<keyword evidence="1" id="KW-0732">Signal</keyword>
<dbReference type="AlphaFoldDB" id="A0A9Q3ZD17"/>
<evidence type="ECO:0000313" key="3">
    <source>
        <dbReference type="Proteomes" id="UP001107961"/>
    </source>
</evidence>
<dbReference type="InterPro" id="IPR007410">
    <property type="entry name" value="LpqE-like"/>
</dbReference>